<dbReference type="Proteomes" id="UP000218775">
    <property type="component" value="Unassembled WGS sequence"/>
</dbReference>
<accession>A0A2A4X5X7</accession>
<evidence type="ECO:0000256" key="3">
    <source>
        <dbReference type="ARBA" id="ARBA00023277"/>
    </source>
</evidence>
<sequence length="335" mass="38007">MDQSSKLIVITGGAGFIGSNLVRYYNKQGFTNIVIIDHFDMGNCWHNLLNLRYKQLVNKSRAFEFLQENQDEIGAIFHLGAISDTTCADSSLIMENNYQFSIDLAIFALNNSIPFLYASSAATYGDGSLGFEDTHEKLHALKPLNLYGFSKHAFDLWLLENGHIDKVTGVKYFNIFGPGEQHKGRMASMVYHMSLHIEKEGCVKLFASNHKDFVDGGQKRDFFYVKDAVKMTALLLEKGIKGIYNVGMGEANTWNMMAKYVFTAMDKPINIEYIPMPKDLEGKYQNFTRANMDKFYTCVNKLGVEFTLDYSFKTAISDYICNYLKAGERCTTAKF</sequence>
<dbReference type="PANTHER" id="PTHR43103">
    <property type="entry name" value="NUCLEOSIDE-DIPHOSPHATE-SUGAR EPIMERASE"/>
    <property type="match status" value="1"/>
</dbReference>
<dbReference type="Pfam" id="PF01370">
    <property type="entry name" value="Epimerase"/>
    <property type="match status" value="1"/>
</dbReference>
<dbReference type="Gene3D" id="3.40.50.720">
    <property type="entry name" value="NAD(P)-binding Rossmann-like Domain"/>
    <property type="match status" value="1"/>
</dbReference>
<evidence type="ECO:0000256" key="1">
    <source>
        <dbReference type="ARBA" id="ARBA00022857"/>
    </source>
</evidence>
<reference evidence="6" key="1">
    <citation type="submission" date="2017-08" db="EMBL/GenBank/DDBJ databases">
        <title>A dynamic microbial community with high functional redundancy inhabits the cold, oxic subseafloor aquifer.</title>
        <authorList>
            <person name="Tully B.J."/>
            <person name="Wheat C.G."/>
            <person name="Glazer B.T."/>
            <person name="Huber J.A."/>
        </authorList>
    </citation>
    <scope>NUCLEOTIDE SEQUENCE [LARGE SCALE GENOMIC DNA]</scope>
</reference>
<keyword evidence="2" id="KW-0413">Isomerase</keyword>
<evidence type="ECO:0000259" key="4">
    <source>
        <dbReference type="Pfam" id="PF01370"/>
    </source>
</evidence>
<dbReference type="PANTHER" id="PTHR43103:SF3">
    <property type="entry name" value="ADP-L-GLYCERO-D-MANNO-HEPTOSE-6-EPIMERASE"/>
    <property type="match status" value="1"/>
</dbReference>
<dbReference type="GO" id="GO:0005975">
    <property type="term" value="P:carbohydrate metabolic process"/>
    <property type="evidence" value="ECO:0007669"/>
    <property type="project" value="InterPro"/>
</dbReference>
<name>A0A2A4X5X7_UNCAE</name>
<evidence type="ECO:0000313" key="5">
    <source>
        <dbReference type="EMBL" id="PCI77970.1"/>
    </source>
</evidence>
<dbReference type="InterPro" id="IPR001509">
    <property type="entry name" value="Epimerase_deHydtase"/>
</dbReference>
<gene>
    <name evidence="5" type="primary">rfaD</name>
    <name evidence="5" type="ORF">COB21_02080</name>
</gene>
<keyword evidence="1" id="KW-0521">NADP</keyword>
<protein>
    <submittedName>
        <fullName evidence="5">ADP-glyceromanno-heptose 6-epimerase</fullName>
    </submittedName>
</protein>
<dbReference type="GO" id="GO:0008712">
    <property type="term" value="F:ADP-glyceromanno-heptose 6-epimerase activity"/>
    <property type="evidence" value="ECO:0007669"/>
    <property type="project" value="InterPro"/>
</dbReference>
<keyword evidence="3" id="KW-0119">Carbohydrate metabolism</keyword>
<dbReference type="Gene3D" id="3.90.25.10">
    <property type="entry name" value="UDP-galactose 4-epimerase, domain 1"/>
    <property type="match status" value="1"/>
</dbReference>
<dbReference type="EMBL" id="NVUK01000010">
    <property type="protein sequence ID" value="PCI77970.1"/>
    <property type="molecule type" value="Genomic_DNA"/>
</dbReference>
<evidence type="ECO:0000313" key="6">
    <source>
        <dbReference type="Proteomes" id="UP000218775"/>
    </source>
</evidence>
<comment type="caution">
    <text evidence="5">The sequence shown here is derived from an EMBL/GenBank/DDBJ whole genome shotgun (WGS) entry which is preliminary data.</text>
</comment>
<evidence type="ECO:0000256" key="2">
    <source>
        <dbReference type="ARBA" id="ARBA00023235"/>
    </source>
</evidence>
<feature type="domain" description="NAD-dependent epimerase/dehydratase" evidence="4">
    <location>
        <begin position="8"/>
        <end position="247"/>
    </location>
</feature>
<dbReference type="InterPro" id="IPR011912">
    <property type="entry name" value="Heptose_epim"/>
</dbReference>
<dbReference type="NCBIfam" id="TIGR02197">
    <property type="entry name" value="heptose_epim"/>
    <property type="match status" value="1"/>
</dbReference>
<organism evidence="5 6">
    <name type="scientific">Aerophobetes bacterium</name>
    <dbReference type="NCBI Taxonomy" id="2030807"/>
    <lineage>
        <taxon>Bacteria</taxon>
        <taxon>Candidatus Aerophobota</taxon>
    </lineage>
</organism>
<dbReference type="AlphaFoldDB" id="A0A2A4X5X7"/>
<dbReference type="GO" id="GO:0050661">
    <property type="term" value="F:NADP binding"/>
    <property type="evidence" value="ECO:0007669"/>
    <property type="project" value="InterPro"/>
</dbReference>
<dbReference type="InterPro" id="IPR036291">
    <property type="entry name" value="NAD(P)-bd_dom_sf"/>
</dbReference>
<proteinExistence type="predicted"/>
<dbReference type="SUPFAM" id="SSF51735">
    <property type="entry name" value="NAD(P)-binding Rossmann-fold domains"/>
    <property type="match status" value="1"/>
</dbReference>